<dbReference type="GO" id="GO:0016020">
    <property type="term" value="C:membrane"/>
    <property type="evidence" value="ECO:0007669"/>
    <property type="project" value="UniProtKB-SubCell"/>
</dbReference>
<name>A0AAD9ZH03_9LECA</name>
<keyword evidence="12" id="KW-1133">Transmembrane helix</keyword>
<keyword evidence="7 10" id="KW-0408">Iron</keyword>
<dbReference type="CDD" id="cd11042">
    <property type="entry name" value="CYP51-like"/>
    <property type="match status" value="1"/>
</dbReference>
<sequence length="662" mass="73877">MSLPVLLQNLLFEHKLDIAVAITLLISLAIITNIVQQVLFKNANEPPVVFHWLPVVGSTVTYGIDPFKFFFDCQAKYGDVYTFILLGRKVTVYLGSKGNQFILNAKLKDVNAEEIYSVLTTPVFGKDVVYDVPNAKFMEQKRFIKSGLQSGALPTYVPLMQDEARDFIKGGPHFKGSRGTVQIPKVMAQITIFTASRCLQGIEVRKKLDTTFADLYHALDDGFQPINFMLPWFPLPQNRRRDLAQRKMTQIYTDIIKARRAGAEKNSEDMLWSLMGSVYKDGTPMPDSEIAHMMIALLMAGQHSSSVTSSWIMLHLAAQPEIMEELYQEQLSVLGDASSPFTYEDIQKLPLVMNVVRETLRLHPPIHSIMRKVKNPLPIEGTSWIVPPSHVLLAAPATMGKSDEYFPNADKWDPHRWEGIADPADQEKEKMDYGYGLVSTGADSTYLPFGAGRHRCIGEQFAYVQLTVVVTLMVREFKLKNVDGKSGVVATDYSRMSSQSSATIAPVRSLEDLSAIKTLFSAYAQTLNIDLSFQDFSIELASLPGKYAPPTGEILLARTPNGEAVGCVAVRPLPLRQGCCEMKRLYILPEGRGLGLGKKLVKAVVEVATRLGYEEMRLDTLPEMVQARGLYEREGFVRVEAYYDTPIAGTIFLAKRLQATPV</sequence>
<keyword evidence="12" id="KW-0812">Transmembrane</keyword>
<dbReference type="InterPro" id="IPR000182">
    <property type="entry name" value="GNAT_dom"/>
</dbReference>
<dbReference type="Pfam" id="PF00067">
    <property type="entry name" value="p450"/>
    <property type="match status" value="1"/>
</dbReference>
<evidence type="ECO:0000256" key="1">
    <source>
        <dbReference type="ARBA" id="ARBA00001971"/>
    </source>
</evidence>
<evidence type="ECO:0000256" key="4">
    <source>
        <dbReference type="ARBA" id="ARBA00022617"/>
    </source>
</evidence>
<dbReference type="Proteomes" id="UP001276659">
    <property type="component" value="Unassembled WGS sequence"/>
</dbReference>
<dbReference type="EMBL" id="JASNWA010000003">
    <property type="protein sequence ID" value="KAK3178951.1"/>
    <property type="molecule type" value="Genomic_DNA"/>
</dbReference>
<keyword evidence="6 11" id="KW-0560">Oxidoreductase</keyword>
<dbReference type="PANTHER" id="PTHR24304">
    <property type="entry name" value="CYTOCHROME P450 FAMILY 7"/>
    <property type="match status" value="1"/>
</dbReference>
<dbReference type="PANTHER" id="PTHR24304:SF2">
    <property type="entry name" value="24-HYDROXYCHOLESTEROL 7-ALPHA-HYDROXYLASE"/>
    <property type="match status" value="1"/>
</dbReference>
<comment type="caution">
    <text evidence="14">The sequence shown here is derived from an EMBL/GenBank/DDBJ whole genome shotgun (WGS) entry which is preliminary data.</text>
</comment>
<dbReference type="GO" id="GO:0020037">
    <property type="term" value="F:heme binding"/>
    <property type="evidence" value="ECO:0007669"/>
    <property type="project" value="InterPro"/>
</dbReference>
<dbReference type="AlphaFoldDB" id="A0AAD9ZH03"/>
<dbReference type="PRINTS" id="PR00385">
    <property type="entry name" value="P450"/>
</dbReference>
<feature type="binding site" description="axial binding residue" evidence="10">
    <location>
        <position position="456"/>
    </location>
    <ligand>
        <name>heme</name>
        <dbReference type="ChEBI" id="CHEBI:30413"/>
    </ligand>
    <ligandPart>
        <name>Fe</name>
        <dbReference type="ChEBI" id="CHEBI:18248"/>
    </ligandPart>
</feature>
<evidence type="ECO:0000256" key="2">
    <source>
        <dbReference type="ARBA" id="ARBA00004370"/>
    </source>
</evidence>
<evidence type="ECO:0000259" key="13">
    <source>
        <dbReference type="PROSITE" id="PS51186"/>
    </source>
</evidence>
<feature type="domain" description="N-acetyltransferase" evidence="13">
    <location>
        <begin position="502"/>
        <end position="658"/>
    </location>
</feature>
<feature type="transmembrane region" description="Helical" evidence="12">
    <location>
        <begin position="16"/>
        <end position="35"/>
    </location>
</feature>
<evidence type="ECO:0000256" key="6">
    <source>
        <dbReference type="ARBA" id="ARBA00023002"/>
    </source>
</evidence>
<dbReference type="Gene3D" id="3.40.630.30">
    <property type="match status" value="1"/>
</dbReference>
<dbReference type="CDD" id="cd04301">
    <property type="entry name" value="NAT_SF"/>
    <property type="match status" value="1"/>
</dbReference>
<dbReference type="PROSITE" id="PS51186">
    <property type="entry name" value="GNAT"/>
    <property type="match status" value="1"/>
</dbReference>
<comment type="cofactor">
    <cofactor evidence="1 10">
        <name>heme</name>
        <dbReference type="ChEBI" id="CHEBI:30413"/>
    </cofactor>
</comment>
<dbReference type="GO" id="GO:0016747">
    <property type="term" value="F:acyltransferase activity, transferring groups other than amino-acyl groups"/>
    <property type="evidence" value="ECO:0007669"/>
    <property type="project" value="InterPro"/>
</dbReference>
<evidence type="ECO:0000313" key="15">
    <source>
        <dbReference type="Proteomes" id="UP001276659"/>
    </source>
</evidence>
<dbReference type="SUPFAM" id="SSF55729">
    <property type="entry name" value="Acyl-CoA N-acyltransferases (Nat)"/>
    <property type="match status" value="1"/>
</dbReference>
<dbReference type="InterPro" id="IPR050529">
    <property type="entry name" value="CYP450_sterol_14alpha_dmase"/>
</dbReference>
<evidence type="ECO:0000256" key="11">
    <source>
        <dbReference type="RuleBase" id="RU000461"/>
    </source>
</evidence>
<dbReference type="FunFam" id="1.10.630.10:FF:000033">
    <property type="entry name" value="14-alpha sterol demethylase"/>
    <property type="match status" value="1"/>
</dbReference>
<dbReference type="SUPFAM" id="SSF48264">
    <property type="entry name" value="Cytochrome P450"/>
    <property type="match status" value="1"/>
</dbReference>
<keyword evidence="8 11" id="KW-0503">Monooxygenase</keyword>
<dbReference type="PRINTS" id="PR00465">
    <property type="entry name" value="EP450IV"/>
</dbReference>
<dbReference type="InterPro" id="IPR036396">
    <property type="entry name" value="Cyt_P450_sf"/>
</dbReference>
<dbReference type="InterPro" id="IPR016181">
    <property type="entry name" value="Acyl_CoA_acyltransferase"/>
</dbReference>
<dbReference type="GO" id="GO:0008398">
    <property type="term" value="F:sterol 14-demethylase activity"/>
    <property type="evidence" value="ECO:0007669"/>
    <property type="project" value="UniProtKB-ARBA"/>
</dbReference>
<dbReference type="GO" id="GO:0005506">
    <property type="term" value="F:iron ion binding"/>
    <property type="evidence" value="ECO:0007669"/>
    <property type="project" value="InterPro"/>
</dbReference>
<reference evidence="14" key="1">
    <citation type="submission" date="2022-11" db="EMBL/GenBank/DDBJ databases">
        <title>Chromosomal genome sequence assembly and mating type (MAT) locus characterization of the leprose asexual lichenized fungus Lepraria neglecta (Nyl.) Erichsen.</title>
        <authorList>
            <person name="Allen J.L."/>
            <person name="Pfeffer B."/>
        </authorList>
    </citation>
    <scope>NUCLEOTIDE SEQUENCE</scope>
    <source>
        <strain evidence="14">Allen 5258</strain>
    </source>
</reference>
<dbReference type="Pfam" id="PF00583">
    <property type="entry name" value="Acetyltransf_1"/>
    <property type="match status" value="1"/>
</dbReference>
<evidence type="ECO:0000256" key="9">
    <source>
        <dbReference type="ARBA" id="ARBA00023136"/>
    </source>
</evidence>
<evidence type="ECO:0000256" key="5">
    <source>
        <dbReference type="ARBA" id="ARBA00022723"/>
    </source>
</evidence>
<evidence type="ECO:0000256" key="3">
    <source>
        <dbReference type="ARBA" id="ARBA00010617"/>
    </source>
</evidence>
<dbReference type="InterPro" id="IPR002403">
    <property type="entry name" value="Cyt_P450_E_grp-IV"/>
</dbReference>
<evidence type="ECO:0000313" key="14">
    <source>
        <dbReference type="EMBL" id="KAK3178951.1"/>
    </source>
</evidence>
<keyword evidence="4 10" id="KW-0349">Heme</keyword>
<evidence type="ECO:0000256" key="10">
    <source>
        <dbReference type="PIRSR" id="PIRSR602403-1"/>
    </source>
</evidence>
<dbReference type="InterPro" id="IPR001128">
    <property type="entry name" value="Cyt_P450"/>
</dbReference>
<comment type="subcellular location">
    <subcellularLocation>
        <location evidence="2">Membrane</location>
    </subcellularLocation>
</comment>
<keyword evidence="5 10" id="KW-0479">Metal-binding</keyword>
<organism evidence="14 15">
    <name type="scientific">Lepraria neglecta</name>
    <dbReference type="NCBI Taxonomy" id="209136"/>
    <lineage>
        <taxon>Eukaryota</taxon>
        <taxon>Fungi</taxon>
        <taxon>Dikarya</taxon>
        <taxon>Ascomycota</taxon>
        <taxon>Pezizomycotina</taxon>
        <taxon>Lecanoromycetes</taxon>
        <taxon>OSLEUM clade</taxon>
        <taxon>Lecanoromycetidae</taxon>
        <taxon>Lecanorales</taxon>
        <taxon>Lecanorineae</taxon>
        <taxon>Stereocaulaceae</taxon>
        <taxon>Lepraria</taxon>
    </lineage>
</organism>
<dbReference type="PROSITE" id="PS00086">
    <property type="entry name" value="CYTOCHROME_P450"/>
    <property type="match status" value="1"/>
</dbReference>
<gene>
    <name evidence="14" type="primary">CYP51B_1</name>
    <name evidence="14" type="ORF">OEA41_001089</name>
</gene>
<keyword evidence="9 12" id="KW-0472">Membrane</keyword>
<proteinExistence type="inferred from homology"/>
<keyword evidence="15" id="KW-1185">Reference proteome</keyword>
<evidence type="ECO:0000256" key="7">
    <source>
        <dbReference type="ARBA" id="ARBA00023004"/>
    </source>
</evidence>
<dbReference type="Gene3D" id="1.10.630.10">
    <property type="entry name" value="Cytochrome P450"/>
    <property type="match status" value="1"/>
</dbReference>
<protein>
    <submittedName>
        <fullName evidence="14">Sterol 14-alpha demethylase</fullName>
    </submittedName>
</protein>
<accession>A0AAD9ZH03</accession>
<comment type="similarity">
    <text evidence="3 11">Belongs to the cytochrome P450 family.</text>
</comment>
<dbReference type="InterPro" id="IPR017972">
    <property type="entry name" value="Cyt_P450_CS"/>
</dbReference>
<evidence type="ECO:0000256" key="8">
    <source>
        <dbReference type="ARBA" id="ARBA00023033"/>
    </source>
</evidence>
<evidence type="ECO:0000256" key="12">
    <source>
        <dbReference type="SAM" id="Phobius"/>
    </source>
</evidence>